<evidence type="ECO:0000313" key="4">
    <source>
        <dbReference type="EMBL" id="PRX41910.1"/>
    </source>
</evidence>
<evidence type="ECO:0000256" key="2">
    <source>
        <dbReference type="ARBA" id="ARBA00022723"/>
    </source>
</evidence>
<comment type="similarity">
    <text evidence="1">Belongs to the DinB family.</text>
</comment>
<gene>
    <name evidence="4" type="ORF">CLV97_104150</name>
</gene>
<dbReference type="InterPro" id="IPR007837">
    <property type="entry name" value="DinB"/>
</dbReference>
<protein>
    <submittedName>
        <fullName evidence="4">Putative damage-inducible protein DinB</fullName>
    </submittedName>
</protein>
<keyword evidence="2 3" id="KW-0479">Metal-binding</keyword>
<proteinExistence type="inferred from homology"/>
<dbReference type="GO" id="GO:0046872">
    <property type="term" value="F:metal ion binding"/>
    <property type="evidence" value="ECO:0007669"/>
    <property type="project" value="UniProtKB-KW"/>
</dbReference>
<dbReference type="InterPro" id="IPR034660">
    <property type="entry name" value="DinB/YfiT-like"/>
</dbReference>
<dbReference type="EMBL" id="PVNE01000004">
    <property type="protein sequence ID" value="PRX41910.1"/>
    <property type="molecule type" value="Genomic_DNA"/>
</dbReference>
<dbReference type="Gene3D" id="1.20.120.450">
    <property type="entry name" value="dinb family like domain"/>
    <property type="match status" value="1"/>
</dbReference>
<evidence type="ECO:0000256" key="3">
    <source>
        <dbReference type="PIRSR" id="PIRSR607837-1"/>
    </source>
</evidence>
<dbReference type="SUPFAM" id="SSF109854">
    <property type="entry name" value="DinB/YfiT-like putative metalloenzymes"/>
    <property type="match status" value="1"/>
</dbReference>
<feature type="binding site" evidence="3">
    <location>
        <position position="150"/>
    </location>
    <ligand>
        <name>a divalent metal cation</name>
        <dbReference type="ChEBI" id="CHEBI:60240"/>
    </ligand>
</feature>
<keyword evidence="5" id="KW-1185">Reference proteome</keyword>
<feature type="binding site" evidence="3">
    <location>
        <position position="146"/>
    </location>
    <ligand>
        <name>a divalent metal cation</name>
        <dbReference type="ChEBI" id="CHEBI:60240"/>
    </ligand>
</feature>
<evidence type="ECO:0000256" key="1">
    <source>
        <dbReference type="ARBA" id="ARBA00008635"/>
    </source>
</evidence>
<feature type="binding site" evidence="3">
    <location>
        <position position="62"/>
    </location>
    <ligand>
        <name>a divalent metal cation</name>
        <dbReference type="ChEBI" id="CHEBI:60240"/>
    </ligand>
</feature>
<accession>A0A2T0LHS0</accession>
<evidence type="ECO:0000313" key="5">
    <source>
        <dbReference type="Proteomes" id="UP000237797"/>
    </source>
</evidence>
<organism evidence="4 5">
    <name type="scientific">Planifilum fimeticola</name>
    <dbReference type="NCBI Taxonomy" id="201975"/>
    <lineage>
        <taxon>Bacteria</taxon>
        <taxon>Bacillati</taxon>
        <taxon>Bacillota</taxon>
        <taxon>Bacilli</taxon>
        <taxon>Bacillales</taxon>
        <taxon>Thermoactinomycetaceae</taxon>
        <taxon>Planifilum</taxon>
    </lineage>
</organism>
<dbReference type="AlphaFoldDB" id="A0A2T0LHS0"/>
<dbReference type="Proteomes" id="UP000237797">
    <property type="component" value="Unassembled WGS sequence"/>
</dbReference>
<comment type="caution">
    <text evidence="4">The sequence shown here is derived from an EMBL/GenBank/DDBJ whole genome shotgun (WGS) entry which is preliminary data.</text>
</comment>
<reference evidence="4 5" key="1">
    <citation type="submission" date="2018-03" db="EMBL/GenBank/DDBJ databases">
        <title>Genomic Encyclopedia of Archaeal and Bacterial Type Strains, Phase II (KMG-II): from individual species to whole genera.</title>
        <authorList>
            <person name="Goeker M."/>
        </authorList>
    </citation>
    <scope>NUCLEOTIDE SEQUENCE [LARGE SCALE GENOMIC DNA]</scope>
    <source>
        <strain evidence="4 5">DSM 44946</strain>
    </source>
</reference>
<sequence>MLPAGSAAEMTGKGTEALRELLLEELGAGVRTTKKLLARVRPGEWDFRPADNMRSLGELANHLAQIPLVDLAILQEKSEEEVRRLESEYASSDPEKLCEWMEEGFQSLCDYMRGLDKETFLTRTTKPFYADHGSTQAKWLVEIVTHVYHHRSQLFQYLKQLGHPVNMFDLYG</sequence>
<dbReference type="Pfam" id="PF05163">
    <property type="entry name" value="DinB"/>
    <property type="match status" value="1"/>
</dbReference>
<name>A0A2T0LHS0_9BACL</name>